<reference evidence="8 9" key="1">
    <citation type="submission" date="2015-06" db="EMBL/GenBank/DDBJ databases">
        <title>Investigation of pathophysiology for high-risk pregnancy and development of treatment modality based on it.</title>
        <authorList>
            <person name="Kim B.-C."/>
            <person name="Lim S."/>
        </authorList>
    </citation>
    <scope>NUCLEOTIDE SEQUENCE [LARGE SCALE GENOMIC DNA]</scope>
    <source>
        <strain evidence="8 9">AD1-86</strain>
    </source>
</reference>
<dbReference type="RefSeq" id="WP_065247075.1">
    <property type="nucleotide sequence ID" value="NZ_CP012117.1"/>
</dbReference>
<dbReference type="Pfam" id="PF00248">
    <property type="entry name" value="Aldo_ket_red"/>
    <property type="match status" value="1"/>
</dbReference>
<dbReference type="PROSITE" id="PS00798">
    <property type="entry name" value="ALDOKETO_REDUCTASE_1"/>
    <property type="match status" value="1"/>
</dbReference>
<dbReference type="PATRIC" id="fig|1630135.4.peg.131"/>
<dbReference type="PIRSF" id="PIRSF000097">
    <property type="entry name" value="AKR"/>
    <property type="match status" value="1"/>
</dbReference>
<dbReference type="Proteomes" id="UP000092596">
    <property type="component" value="Chromosome"/>
</dbReference>
<dbReference type="Gene3D" id="3.20.20.100">
    <property type="entry name" value="NADP-dependent oxidoreductase domain"/>
    <property type="match status" value="1"/>
</dbReference>
<dbReference type="GO" id="GO:0050580">
    <property type="term" value="F:2,5-didehydrogluconate reductase activity"/>
    <property type="evidence" value="ECO:0007669"/>
    <property type="project" value="UniProtKB-EC"/>
</dbReference>
<organism evidence="8 9">
    <name type="scientific">Dermabacter vaginalis</name>
    <dbReference type="NCBI Taxonomy" id="1630135"/>
    <lineage>
        <taxon>Bacteria</taxon>
        <taxon>Bacillati</taxon>
        <taxon>Actinomycetota</taxon>
        <taxon>Actinomycetes</taxon>
        <taxon>Micrococcales</taxon>
        <taxon>Dermabacteraceae</taxon>
        <taxon>Dermabacter</taxon>
    </lineage>
</organism>
<feature type="domain" description="NADP-dependent oxidoreductase" evidence="7">
    <location>
        <begin position="31"/>
        <end position="268"/>
    </location>
</feature>
<sequence length="291" mass="32033">MTSASDAATASPLLTLSDGRTIPQLGFGVYKTPNDEVEAAIACAFEAGYRHIDTAKLYDNEEGVGRAVRHSGLARSDLFVTTKVWNDDHGREKTRRAFEESLERLGLDYVDLYLIHWPMPMNGLAVETWEELIRLREEGLATSIGVANFPARRIDELTAATGVAPVLNQIELNPYFAQTELREANRERGVLSQAWAPLHRAKGLFDEPIIRDIAERRGATPAQVVLAWHLALGTIAIPKSVTPSRIRENFAALNVHLTSEDLEAIATLDRGEAGRTGFDPETMVRGAGYKG</sequence>
<evidence type="ECO:0000256" key="1">
    <source>
        <dbReference type="ARBA" id="ARBA00007905"/>
    </source>
</evidence>
<dbReference type="PANTHER" id="PTHR43827:SF3">
    <property type="entry name" value="NADP-DEPENDENT OXIDOREDUCTASE DOMAIN-CONTAINING PROTEIN"/>
    <property type="match status" value="1"/>
</dbReference>
<dbReference type="EMBL" id="CP012117">
    <property type="protein sequence ID" value="ANP26686.1"/>
    <property type="molecule type" value="Genomic_DNA"/>
</dbReference>
<feature type="binding site" evidence="5">
    <location>
        <position position="116"/>
    </location>
    <ligand>
        <name>substrate</name>
    </ligand>
</feature>
<evidence type="ECO:0000313" key="9">
    <source>
        <dbReference type="Proteomes" id="UP000092596"/>
    </source>
</evidence>
<dbReference type="PROSITE" id="PS00063">
    <property type="entry name" value="ALDOKETO_REDUCTASE_3"/>
    <property type="match status" value="1"/>
</dbReference>
<dbReference type="InterPro" id="IPR018170">
    <property type="entry name" value="Aldo/ket_reductase_CS"/>
</dbReference>
<dbReference type="InterPro" id="IPR020471">
    <property type="entry name" value="AKR"/>
</dbReference>
<dbReference type="AlphaFoldDB" id="A0A1B0ZFG9"/>
<feature type="site" description="Lowers pKa of active site Tyr" evidence="6">
    <location>
        <position position="83"/>
    </location>
</feature>
<dbReference type="InterPro" id="IPR023210">
    <property type="entry name" value="NADP_OxRdtase_dom"/>
</dbReference>
<comment type="similarity">
    <text evidence="1">Belongs to the aldo/keto reductase family.</text>
</comment>
<evidence type="ECO:0000256" key="5">
    <source>
        <dbReference type="PIRSR" id="PIRSR000097-2"/>
    </source>
</evidence>
<keyword evidence="2" id="KW-0521">NADP</keyword>
<keyword evidence="3 8" id="KW-0560">Oxidoreductase</keyword>
<dbReference type="PRINTS" id="PR00069">
    <property type="entry name" value="ALDKETRDTASE"/>
</dbReference>
<dbReference type="FunFam" id="3.20.20.100:FF:000002">
    <property type="entry name" value="2,5-diketo-D-gluconic acid reductase A"/>
    <property type="match status" value="1"/>
</dbReference>
<dbReference type="EC" id="1.1.1.274" evidence="8"/>
<name>A0A1B0ZFG9_9MICO</name>
<evidence type="ECO:0000259" key="7">
    <source>
        <dbReference type="Pfam" id="PF00248"/>
    </source>
</evidence>
<dbReference type="SUPFAM" id="SSF51430">
    <property type="entry name" value="NAD(P)-linked oxidoreductase"/>
    <property type="match status" value="1"/>
</dbReference>
<feature type="active site" description="Proton donor" evidence="4">
    <location>
        <position position="58"/>
    </location>
</feature>
<evidence type="ECO:0000256" key="3">
    <source>
        <dbReference type="ARBA" id="ARBA00023002"/>
    </source>
</evidence>
<evidence type="ECO:0000256" key="2">
    <source>
        <dbReference type="ARBA" id="ARBA00022857"/>
    </source>
</evidence>
<dbReference type="InterPro" id="IPR036812">
    <property type="entry name" value="NAD(P)_OxRdtase_dom_sf"/>
</dbReference>
<accession>A0A1B0ZFG9</accession>
<evidence type="ECO:0000256" key="6">
    <source>
        <dbReference type="PIRSR" id="PIRSR000097-3"/>
    </source>
</evidence>
<dbReference type="STRING" id="1630135.DAD186_01270"/>
<gene>
    <name evidence="8" type="ORF">DAD186_01270</name>
</gene>
<protein>
    <submittedName>
        <fullName evidence="8">2,5-didehydrogluconate reductase (2-dehydro-D-gluconate-forming)</fullName>
        <ecNumber evidence="8">1.1.1.274</ecNumber>
    </submittedName>
</protein>
<evidence type="ECO:0000256" key="4">
    <source>
        <dbReference type="PIRSR" id="PIRSR000097-1"/>
    </source>
</evidence>
<dbReference type="PANTHER" id="PTHR43827">
    <property type="entry name" value="2,5-DIKETO-D-GLUCONIC ACID REDUCTASE"/>
    <property type="match status" value="1"/>
</dbReference>
<evidence type="ECO:0000313" key="8">
    <source>
        <dbReference type="EMBL" id="ANP26686.1"/>
    </source>
</evidence>
<proteinExistence type="inferred from homology"/>
<dbReference type="KEGG" id="dva:DAD186_01270"/>